<dbReference type="Pfam" id="PF00076">
    <property type="entry name" value="RRM_1"/>
    <property type="match status" value="3"/>
</dbReference>
<dbReference type="PANTHER" id="PTHR24012">
    <property type="entry name" value="RNA BINDING PROTEIN"/>
    <property type="match status" value="1"/>
</dbReference>
<dbReference type="InterPro" id="IPR035979">
    <property type="entry name" value="RBD_domain_sf"/>
</dbReference>
<feature type="compositionally biased region" description="Low complexity" evidence="4">
    <location>
        <begin position="1"/>
        <end position="26"/>
    </location>
</feature>
<sequence>MKQKQVKAAPKVAKQTKATKKAAPAAKVEEVEENEQEEEEVVTKKVVAKKAAPKKTAKVQKVVEVEEAPEEEEEEEDEEEEVEEQEEDDEQDEEAMEEEDADEEDAENDNDEEEDDAENENEEEKEEDDEEEDEDEEDAANEEPTIPSKVKSGEIPSTVPSSKIVHVVKLPKKCKQIDIVEVFAKYGAIDQIHMITTPGGTVANVAFKTIKGAKAALADRKVKVQGSIIVINPHKPKRDSKFKEIRERCVYVRYLKADTNEDDLKKHFEGCGKIENVKVVTKYNSTFGFVTFADKSSVDAALELHNSVFNGVNISVTKQSDSKMSKTYEENLTVMVKNKQNFENVDGAKLKAIFSKCGEIDCLDIVCKKNVLAFVCYKNELAAKKALKLNGKTEQGIELETELYDPYSKKTTIHVTNLPRDCTEEDLRKLFSKAGQIKNIFQKGGFAIIGFENSDGYCKSFLYNESMINNQVIFVEPHSIRKKSIIKAKTPKNFQRKGFKRPFENGNSVFKPKKAKTN</sequence>
<evidence type="ECO:0000256" key="1">
    <source>
        <dbReference type="ARBA" id="ARBA00022737"/>
    </source>
</evidence>
<keyword evidence="7" id="KW-1185">Reference proteome</keyword>
<dbReference type="InterPro" id="IPR000504">
    <property type="entry name" value="RRM_dom"/>
</dbReference>
<dbReference type="SMART" id="SM00360">
    <property type="entry name" value="RRM"/>
    <property type="match status" value="4"/>
</dbReference>
<evidence type="ECO:0000256" key="3">
    <source>
        <dbReference type="PROSITE-ProRule" id="PRU00176"/>
    </source>
</evidence>
<dbReference type="STRING" id="7375.A0A0L0CGX9"/>
<organism evidence="6 7">
    <name type="scientific">Lucilia cuprina</name>
    <name type="common">Green bottle fly</name>
    <name type="synonym">Australian sheep blowfly</name>
    <dbReference type="NCBI Taxonomy" id="7375"/>
    <lineage>
        <taxon>Eukaryota</taxon>
        <taxon>Metazoa</taxon>
        <taxon>Ecdysozoa</taxon>
        <taxon>Arthropoda</taxon>
        <taxon>Hexapoda</taxon>
        <taxon>Insecta</taxon>
        <taxon>Pterygota</taxon>
        <taxon>Neoptera</taxon>
        <taxon>Endopterygota</taxon>
        <taxon>Diptera</taxon>
        <taxon>Brachycera</taxon>
        <taxon>Muscomorpha</taxon>
        <taxon>Oestroidea</taxon>
        <taxon>Calliphoridae</taxon>
        <taxon>Luciliinae</taxon>
        <taxon>Lucilia</taxon>
    </lineage>
</organism>
<dbReference type="OrthoDB" id="442677at2759"/>
<evidence type="ECO:0000256" key="4">
    <source>
        <dbReference type="SAM" id="MobiDB-lite"/>
    </source>
</evidence>
<name>A0A0L0CGX9_LUCCU</name>
<dbReference type="GO" id="GO:0003723">
    <property type="term" value="F:RNA binding"/>
    <property type="evidence" value="ECO:0007669"/>
    <property type="project" value="UniProtKB-UniRule"/>
</dbReference>
<reference evidence="6 7" key="1">
    <citation type="journal article" date="2015" name="Nat. Commun.">
        <title>Lucilia cuprina genome unlocks parasitic fly biology to underpin future interventions.</title>
        <authorList>
            <person name="Anstead C.A."/>
            <person name="Korhonen P.K."/>
            <person name="Young N.D."/>
            <person name="Hall R.S."/>
            <person name="Jex A.R."/>
            <person name="Murali S.C."/>
            <person name="Hughes D.S."/>
            <person name="Lee S.F."/>
            <person name="Perry T."/>
            <person name="Stroehlein A.J."/>
            <person name="Ansell B.R."/>
            <person name="Breugelmans B."/>
            <person name="Hofmann A."/>
            <person name="Qu J."/>
            <person name="Dugan S."/>
            <person name="Lee S.L."/>
            <person name="Chao H."/>
            <person name="Dinh H."/>
            <person name="Han Y."/>
            <person name="Doddapaneni H.V."/>
            <person name="Worley K.C."/>
            <person name="Muzny D.M."/>
            <person name="Ioannidis P."/>
            <person name="Waterhouse R.M."/>
            <person name="Zdobnov E.M."/>
            <person name="James P.J."/>
            <person name="Bagnall N.H."/>
            <person name="Kotze A.C."/>
            <person name="Gibbs R.A."/>
            <person name="Richards S."/>
            <person name="Batterham P."/>
            <person name="Gasser R.B."/>
        </authorList>
    </citation>
    <scope>NUCLEOTIDE SEQUENCE [LARGE SCALE GENOMIC DNA]</scope>
    <source>
        <strain evidence="6 7">LS</strain>
        <tissue evidence="6">Full body</tissue>
    </source>
</reference>
<accession>A0A0L0CGX9</accession>
<dbReference type="OMA" id="DDGFCKS"/>
<comment type="caution">
    <text evidence="6">The sequence shown here is derived from an EMBL/GenBank/DDBJ whole genome shotgun (WGS) entry which is preliminary data.</text>
</comment>
<dbReference type="Gene3D" id="3.30.70.330">
    <property type="match status" value="4"/>
</dbReference>
<evidence type="ECO:0000256" key="2">
    <source>
        <dbReference type="ARBA" id="ARBA00022884"/>
    </source>
</evidence>
<feature type="compositionally biased region" description="Basic residues" evidence="4">
    <location>
        <begin position="46"/>
        <end position="58"/>
    </location>
</feature>
<proteinExistence type="predicted"/>
<feature type="compositionally biased region" description="Acidic residues" evidence="4">
    <location>
        <begin position="30"/>
        <end position="40"/>
    </location>
</feature>
<dbReference type="PROSITE" id="PS50102">
    <property type="entry name" value="RRM"/>
    <property type="match status" value="4"/>
</dbReference>
<evidence type="ECO:0000259" key="5">
    <source>
        <dbReference type="PROSITE" id="PS50102"/>
    </source>
</evidence>
<feature type="compositionally biased region" description="Acidic residues" evidence="4">
    <location>
        <begin position="65"/>
        <end position="141"/>
    </location>
</feature>
<feature type="domain" description="RRM" evidence="5">
    <location>
        <begin position="248"/>
        <end position="321"/>
    </location>
</feature>
<evidence type="ECO:0000313" key="6">
    <source>
        <dbReference type="EMBL" id="KNC31496.1"/>
    </source>
</evidence>
<dbReference type="Proteomes" id="UP000037069">
    <property type="component" value="Unassembled WGS sequence"/>
</dbReference>
<feature type="domain" description="RRM" evidence="5">
    <location>
        <begin position="163"/>
        <end position="257"/>
    </location>
</feature>
<keyword evidence="2 3" id="KW-0694">RNA-binding</keyword>
<keyword evidence="6" id="KW-0238">DNA-binding</keyword>
<gene>
    <name evidence="6" type="ORF">FF38_12762</name>
</gene>
<dbReference type="InterPro" id="IPR012677">
    <property type="entry name" value="Nucleotide-bd_a/b_plait_sf"/>
</dbReference>
<evidence type="ECO:0000313" key="7">
    <source>
        <dbReference type="Proteomes" id="UP000037069"/>
    </source>
</evidence>
<protein>
    <submittedName>
        <fullName evidence="6">DNA-binding protein modulo</fullName>
    </submittedName>
</protein>
<keyword evidence="1" id="KW-0677">Repeat</keyword>
<dbReference type="SUPFAM" id="SSF54928">
    <property type="entry name" value="RNA-binding domain, RBD"/>
    <property type="match status" value="4"/>
</dbReference>
<dbReference type="EMBL" id="JRES01000409">
    <property type="protein sequence ID" value="KNC31496.1"/>
    <property type="molecule type" value="Genomic_DNA"/>
</dbReference>
<feature type="domain" description="RRM" evidence="5">
    <location>
        <begin position="411"/>
        <end position="480"/>
    </location>
</feature>
<dbReference type="CDD" id="cd00590">
    <property type="entry name" value="RRM_SF"/>
    <property type="match status" value="1"/>
</dbReference>
<dbReference type="GO" id="GO:0003677">
    <property type="term" value="F:DNA binding"/>
    <property type="evidence" value="ECO:0007669"/>
    <property type="project" value="UniProtKB-KW"/>
</dbReference>
<feature type="region of interest" description="Disordered" evidence="4">
    <location>
        <begin position="1"/>
        <end position="157"/>
    </location>
</feature>
<feature type="domain" description="RRM" evidence="5">
    <location>
        <begin position="332"/>
        <end position="406"/>
    </location>
</feature>
<dbReference type="AlphaFoldDB" id="A0A0L0CGX9"/>